<accession>A0A9W7XM95</accession>
<reference evidence="2" key="1">
    <citation type="submission" date="2022-07" db="EMBL/GenBank/DDBJ databases">
        <title>Phylogenomic reconstructions and comparative analyses of Kickxellomycotina fungi.</title>
        <authorList>
            <person name="Reynolds N.K."/>
            <person name="Stajich J.E."/>
            <person name="Barry K."/>
            <person name="Grigoriev I.V."/>
            <person name="Crous P."/>
            <person name="Smith M.E."/>
        </authorList>
    </citation>
    <scope>NUCLEOTIDE SEQUENCE</scope>
    <source>
        <strain evidence="2">NBRC 105413</strain>
    </source>
</reference>
<evidence type="ECO:0000313" key="2">
    <source>
        <dbReference type="EMBL" id="KAJ1645571.1"/>
    </source>
</evidence>
<dbReference type="Pfam" id="PF14687">
    <property type="entry name" value="DUF4460"/>
    <property type="match status" value="1"/>
</dbReference>
<proteinExistence type="predicted"/>
<comment type="caution">
    <text evidence="2">The sequence shown here is derived from an EMBL/GenBank/DDBJ whole genome shotgun (WGS) entry which is preliminary data.</text>
</comment>
<sequence>MDTAKLRKLVKPLVRSVLLKVHPDFFAHDPVAKQINQSSVQRLQDLLAPLLKDSTHVATRHTSSPTAAADTLEFFCKGDSALPQSPVSFAFTQIQMHQPQGNDANRRHWLIAQRAKDLVALCNRLGIATSETAVAEIEQIVGKAGASTKSAAASASVAAASSELRAARAREAMENYRRKKEAPDPNAFLLEKLRLARWSPDLRRSKDARLELDRGKVFFASSVDPRSYARIVERIETNLDQLHYDRWCSLPLMVVDSWHNAFKRSATRYPGFVVMPADFSVSGNV</sequence>
<protein>
    <recommendedName>
        <fullName evidence="1">DUF4460 domain-containing protein</fullName>
    </recommendedName>
</protein>
<keyword evidence="3" id="KW-1185">Reference proteome</keyword>
<dbReference type="AlphaFoldDB" id="A0A9W7XM95"/>
<dbReference type="PANTHER" id="PTHR31596:SF1">
    <property type="entry name" value="T-CELL ACTIVATION INHIBITOR, MITOCHONDRIAL"/>
    <property type="match status" value="1"/>
</dbReference>
<dbReference type="PANTHER" id="PTHR31596">
    <property type="entry name" value="T-CELL ACTIVATION INHIBITOR, MITOCHONDRIAL"/>
    <property type="match status" value="1"/>
</dbReference>
<dbReference type="GO" id="GO:0005739">
    <property type="term" value="C:mitochondrion"/>
    <property type="evidence" value="ECO:0007669"/>
    <property type="project" value="TreeGrafter"/>
</dbReference>
<evidence type="ECO:0000259" key="1">
    <source>
        <dbReference type="Pfam" id="PF14687"/>
    </source>
</evidence>
<gene>
    <name evidence="2" type="ORF">LPJ64_002861</name>
</gene>
<dbReference type="EMBL" id="JANBOH010000099">
    <property type="protein sequence ID" value="KAJ1645571.1"/>
    <property type="molecule type" value="Genomic_DNA"/>
</dbReference>
<dbReference type="InterPro" id="IPR027986">
    <property type="entry name" value="TCAIM"/>
</dbReference>
<feature type="domain" description="DUF4460" evidence="1">
    <location>
        <begin position="9"/>
        <end position="103"/>
    </location>
</feature>
<name>A0A9W7XM95_9FUNG</name>
<organism evidence="2 3">
    <name type="scientific">Coemansia asiatica</name>
    <dbReference type="NCBI Taxonomy" id="1052880"/>
    <lineage>
        <taxon>Eukaryota</taxon>
        <taxon>Fungi</taxon>
        <taxon>Fungi incertae sedis</taxon>
        <taxon>Zoopagomycota</taxon>
        <taxon>Kickxellomycotina</taxon>
        <taxon>Kickxellomycetes</taxon>
        <taxon>Kickxellales</taxon>
        <taxon>Kickxellaceae</taxon>
        <taxon>Coemansia</taxon>
    </lineage>
</organism>
<dbReference type="Proteomes" id="UP001145021">
    <property type="component" value="Unassembled WGS sequence"/>
</dbReference>
<dbReference type="InterPro" id="IPR028031">
    <property type="entry name" value="DUF4460"/>
</dbReference>
<evidence type="ECO:0000313" key="3">
    <source>
        <dbReference type="Proteomes" id="UP001145021"/>
    </source>
</evidence>